<accession>A0ABQ8FHT2</accession>
<dbReference type="InterPro" id="IPR024929">
    <property type="entry name" value="GNL2_CP_dom"/>
</dbReference>
<proteinExistence type="inferred from homology"/>
<dbReference type="Gene3D" id="3.40.50.300">
    <property type="entry name" value="P-loop containing nucleotide triphosphate hydrolases"/>
    <property type="match status" value="1"/>
</dbReference>
<keyword evidence="11" id="KW-1185">Reference proteome</keyword>
<evidence type="ECO:0000256" key="7">
    <source>
        <dbReference type="RuleBase" id="RU364023"/>
    </source>
</evidence>
<dbReference type="EMBL" id="JAFCIX010000114">
    <property type="protein sequence ID" value="KAH6598296.1"/>
    <property type="molecule type" value="Genomic_DNA"/>
</dbReference>
<name>A0ABQ8FHT2_9FUNG</name>
<dbReference type="PROSITE" id="PS51721">
    <property type="entry name" value="G_CP"/>
    <property type="match status" value="1"/>
</dbReference>
<evidence type="ECO:0000313" key="11">
    <source>
        <dbReference type="Proteomes" id="UP001648503"/>
    </source>
</evidence>
<reference evidence="10 11" key="1">
    <citation type="submission" date="2021-02" db="EMBL/GenBank/DDBJ databases">
        <title>Variation within the Batrachochytrium salamandrivorans European outbreak.</title>
        <authorList>
            <person name="Kelly M."/>
            <person name="Pasmans F."/>
            <person name="Shea T.P."/>
            <person name="Munoz J.F."/>
            <person name="Carranza S."/>
            <person name="Cuomo C.A."/>
            <person name="Martel A."/>
        </authorList>
    </citation>
    <scope>NUCLEOTIDE SEQUENCE [LARGE SCALE GENOMIC DNA]</scope>
    <source>
        <strain evidence="10 11">AMFP18/2</strain>
    </source>
</reference>
<feature type="compositionally biased region" description="Basic and acidic residues" evidence="8">
    <location>
        <begin position="1"/>
        <end position="10"/>
    </location>
</feature>
<comment type="function">
    <text evidence="1 7">GTPase that associates with pre-60S ribosomal subunits in the nucleolus and is required for their nuclear export and maturation.</text>
</comment>
<dbReference type="PANTHER" id="PTHR11089:SF9">
    <property type="entry name" value="NUCLEOLAR GTP-BINDING PROTEIN 2"/>
    <property type="match status" value="1"/>
</dbReference>
<comment type="subcellular location">
    <subcellularLocation>
        <location evidence="2 7">Nucleus</location>
        <location evidence="2 7">Nucleolus</location>
    </subcellularLocation>
</comment>
<dbReference type="InterPro" id="IPR030378">
    <property type="entry name" value="G_CP_dom"/>
</dbReference>
<dbReference type="Pfam" id="PF01926">
    <property type="entry name" value="MMR_HSR1"/>
    <property type="match status" value="1"/>
</dbReference>
<keyword evidence="5 7" id="KW-0342">GTP-binding</keyword>
<dbReference type="SUPFAM" id="SSF52540">
    <property type="entry name" value="P-loop containing nucleoside triphosphate hydrolases"/>
    <property type="match status" value="1"/>
</dbReference>
<feature type="compositionally biased region" description="Polar residues" evidence="8">
    <location>
        <begin position="643"/>
        <end position="661"/>
    </location>
</feature>
<feature type="compositionally biased region" description="Basic and acidic residues" evidence="8">
    <location>
        <begin position="590"/>
        <end position="601"/>
    </location>
</feature>
<dbReference type="PRINTS" id="PR00326">
    <property type="entry name" value="GTP1OBG"/>
</dbReference>
<gene>
    <name evidence="10" type="ORF">BASA50_003910</name>
</gene>
<dbReference type="PANTHER" id="PTHR11089">
    <property type="entry name" value="GTP-BINDING PROTEIN-RELATED"/>
    <property type="match status" value="1"/>
</dbReference>
<dbReference type="InterPro" id="IPR023179">
    <property type="entry name" value="GTP-bd_ortho_bundle_sf"/>
</dbReference>
<evidence type="ECO:0000256" key="8">
    <source>
        <dbReference type="SAM" id="MobiDB-lite"/>
    </source>
</evidence>
<feature type="compositionally biased region" description="Low complexity" evidence="8">
    <location>
        <begin position="11"/>
        <end position="26"/>
    </location>
</feature>
<dbReference type="Gene3D" id="1.10.1580.10">
    <property type="match status" value="1"/>
</dbReference>
<feature type="region of interest" description="Disordered" evidence="8">
    <location>
        <begin position="548"/>
        <end position="685"/>
    </location>
</feature>
<dbReference type="Proteomes" id="UP001648503">
    <property type="component" value="Unassembled WGS sequence"/>
</dbReference>
<keyword evidence="4 7" id="KW-0547">Nucleotide-binding</keyword>
<dbReference type="Pfam" id="PF08153">
    <property type="entry name" value="NGP1NT"/>
    <property type="match status" value="1"/>
</dbReference>
<dbReference type="InterPro" id="IPR050755">
    <property type="entry name" value="TRAFAC_YlqF/YawG_RiboMat"/>
</dbReference>
<comment type="similarity">
    <text evidence="7">Belongs to the TRAFAC class YlqF/YawG GTPase family. NOG2 subfamily.</text>
</comment>
<evidence type="ECO:0000256" key="3">
    <source>
        <dbReference type="ARBA" id="ARBA00022127"/>
    </source>
</evidence>
<dbReference type="InterPro" id="IPR012971">
    <property type="entry name" value="NOG2_N_dom"/>
</dbReference>
<evidence type="ECO:0000259" key="9">
    <source>
        <dbReference type="PROSITE" id="PS51721"/>
    </source>
</evidence>
<evidence type="ECO:0000256" key="5">
    <source>
        <dbReference type="ARBA" id="ARBA00023134"/>
    </source>
</evidence>
<comment type="caution">
    <text evidence="10">The sequence shown here is derived from an EMBL/GenBank/DDBJ whole genome shotgun (WGS) entry which is preliminary data.</text>
</comment>
<organism evidence="10 11">
    <name type="scientific">Batrachochytrium salamandrivorans</name>
    <dbReference type="NCBI Taxonomy" id="1357716"/>
    <lineage>
        <taxon>Eukaryota</taxon>
        <taxon>Fungi</taxon>
        <taxon>Fungi incertae sedis</taxon>
        <taxon>Chytridiomycota</taxon>
        <taxon>Chytridiomycota incertae sedis</taxon>
        <taxon>Chytridiomycetes</taxon>
        <taxon>Rhizophydiales</taxon>
        <taxon>Rhizophydiales incertae sedis</taxon>
        <taxon>Batrachochytrium</taxon>
    </lineage>
</organism>
<sequence length="685" mass="75792">MGNFKKERSGASKTGAGASTGSGHSLTNVTHVKGVNFYRNAKQVRQLNVLKSGKPTRDASGKITKAAVFQTRLAPGTMARVQSDRRWFENTRVVGQKELESFREAINVKMNDPYSFVLRTKQLPLGLVSEYQKQSRMHLLDTETFGNTFGPKSQRKKPKLTAASMADLALNANTKLDSYDVEKDEILKVNVDGTIPEARDPIFKKGQSKRIWNELYKVIDSSDIIIHVLDARDPQGTRCPNVERHLKKEARHKQLIFVLNKCDLVPSWVTEKWKRILDAEYPTVAFHANINNSFGKSALINLLRQFSKLHSDKKQISVGFVGYPNTGKSSIINTLKAKKVCCVAPIPGETKVWQYITLMKRIYLIDCPGVVYGSSDDTETDIVLKGVIRVENISLPDEHVVAVLERVRPEYLARTYGLTVWTDHIDFLSQIAVRSGKLLKGGDADITTVAKMVLNDFIRGKIPFYTLPKASPVTFVEATQKVDEGVTTEAVADIETKKASALPRVKQTMSHIRIVSNYLPDEMAHAGVTKEELELEAAAAAAAAATISSTEVGSDDEEVDDATDDVSVSAGTTASQWRDDSSDDEELSEVEMKTKTTESRKAPSSSKAASKRSTHTSEATATAIASDADEDINPRHSKKEPRMTTNKQKVGSNFYDTANVKNRNRNKSRPTLPSKSASKGKWNVE</sequence>
<dbReference type="InterPro" id="IPR027417">
    <property type="entry name" value="P-loop_NTPase"/>
</dbReference>
<evidence type="ECO:0000256" key="6">
    <source>
        <dbReference type="ARBA" id="ARBA00023242"/>
    </source>
</evidence>
<dbReference type="CDD" id="cd01858">
    <property type="entry name" value="NGP_1"/>
    <property type="match status" value="1"/>
</dbReference>
<feature type="compositionally biased region" description="Acidic residues" evidence="8">
    <location>
        <begin position="553"/>
        <end position="564"/>
    </location>
</feature>
<protein>
    <recommendedName>
        <fullName evidence="3 7">Nucleolar GTP-binding protein 2</fullName>
    </recommendedName>
</protein>
<evidence type="ECO:0000256" key="2">
    <source>
        <dbReference type="ARBA" id="ARBA00004604"/>
    </source>
</evidence>
<feature type="domain" description="CP-type G" evidence="9">
    <location>
        <begin position="212"/>
        <end position="373"/>
    </location>
</feature>
<keyword evidence="6 7" id="KW-0539">Nucleus</keyword>
<feature type="region of interest" description="Disordered" evidence="8">
    <location>
        <begin position="1"/>
        <end position="26"/>
    </location>
</feature>
<dbReference type="InterPro" id="IPR006073">
    <property type="entry name" value="GTP-bd"/>
</dbReference>
<evidence type="ECO:0000256" key="1">
    <source>
        <dbReference type="ARBA" id="ARBA00003892"/>
    </source>
</evidence>
<evidence type="ECO:0000313" key="10">
    <source>
        <dbReference type="EMBL" id="KAH6598296.1"/>
    </source>
</evidence>
<evidence type="ECO:0000256" key="4">
    <source>
        <dbReference type="ARBA" id="ARBA00022741"/>
    </source>
</evidence>